<dbReference type="AlphaFoldDB" id="A0A327JD83"/>
<dbReference type="PANTHER" id="PTHR33258:SF1">
    <property type="entry name" value="TRANSPOSASE INSL FOR INSERTION SEQUENCE ELEMENT IS186A-RELATED"/>
    <property type="match status" value="1"/>
</dbReference>
<protein>
    <submittedName>
        <fullName evidence="8">IS4 family transposase</fullName>
    </submittedName>
</protein>
<comment type="similarity">
    <text evidence="1">Belongs to the transposase 11 family.</text>
</comment>
<name>A0A327JD83_9HYPH</name>
<evidence type="ECO:0000256" key="5">
    <source>
        <dbReference type="SAM" id="MobiDB-lite"/>
    </source>
</evidence>
<reference evidence="8 9" key="1">
    <citation type="submission" date="2017-07" db="EMBL/GenBank/DDBJ databases">
        <title>Draft Genome Sequences of Select Purple Nonsulfur Bacteria.</title>
        <authorList>
            <person name="Lasarre B."/>
            <person name="Mckinlay J.B."/>
        </authorList>
    </citation>
    <scope>NUCLEOTIDE SEQUENCE [LARGE SCALE GENOMIC DNA]</scope>
    <source>
        <strain evidence="8 9">DSM 11290</strain>
    </source>
</reference>
<dbReference type="Gene3D" id="3.90.350.10">
    <property type="entry name" value="Transposase Inhibitor Protein From Tn5, Chain A, domain 1"/>
    <property type="match status" value="1"/>
</dbReference>
<dbReference type="NCBIfam" id="NF033592">
    <property type="entry name" value="transpos_IS4_1"/>
    <property type="match status" value="1"/>
</dbReference>
<evidence type="ECO:0000259" key="7">
    <source>
        <dbReference type="Pfam" id="PF14294"/>
    </source>
</evidence>
<evidence type="ECO:0000313" key="9">
    <source>
        <dbReference type="Proteomes" id="UP000249299"/>
    </source>
</evidence>
<dbReference type="Proteomes" id="UP000249299">
    <property type="component" value="Unassembled WGS sequence"/>
</dbReference>
<dbReference type="InterPro" id="IPR012337">
    <property type="entry name" value="RNaseH-like_sf"/>
</dbReference>
<dbReference type="GO" id="GO:0004803">
    <property type="term" value="F:transposase activity"/>
    <property type="evidence" value="ECO:0007669"/>
    <property type="project" value="InterPro"/>
</dbReference>
<gene>
    <name evidence="8" type="ORF">CH339_23430</name>
</gene>
<dbReference type="GO" id="GO:0003677">
    <property type="term" value="F:DNA binding"/>
    <property type="evidence" value="ECO:0007669"/>
    <property type="project" value="UniProtKB-KW"/>
</dbReference>
<dbReference type="SUPFAM" id="SSF53098">
    <property type="entry name" value="Ribonuclease H-like"/>
    <property type="match status" value="1"/>
</dbReference>
<feature type="region of interest" description="Disordered" evidence="5">
    <location>
        <begin position="363"/>
        <end position="384"/>
    </location>
</feature>
<dbReference type="InterPro" id="IPR047952">
    <property type="entry name" value="Transpos_IS4"/>
</dbReference>
<keyword evidence="4" id="KW-0233">DNA recombination</keyword>
<dbReference type="Pfam" id="PF01609">
    <property type="entry name" value="DDE_Tnp_1"/>
    <property type="match status" value="1"/>
</dbReference>
<evidence type="ECO:0000256" key="2">
    <source>
        <dbReference type="ARBA" id="ARBA00022578"/>
    </source>
</evidence>
<dbReference type="RefSeq" id="WP_111436858.1">
    <property type="nucleotide sequence ID" value="NZ_NPEV01000110.1"/>
</dbReference>
<feature type="domain" description="Transposase IS4-like" evidence="6">
    <location>
        <begin position="116"/>
        <end position="329"/>
    </location>
</feature>
<organism evidence="8 9">
    <name type="scientific">Rhodobium orientis</name>
    <dbReference type="NCBI Taxonomy" id="34017"/>
    <lineage>
        <taxon>Bacteria</taxon>
        <taxon>Pseudomonadati</taxon>
        <taxon>Pseudomonadota</taxon>
        <taxon>Alphaproteobacteria</taxon>
        <taxon>Hyphomicrobiales</taxon>
        <taxon>Rhodobiaceae</taxon>
        <taxon>Rhodobium</taxon>
    </lineage>
</organism>
<keyword evidence="2" id="KW-0815">Transposition</keyword>
<proteinExistence type="inferred from homology"/>
<evidence type="ECO:0000259" key="6">
    <source>
        <dbReference type="Pfam" id="PF01609"/>
    </source>
</evidence>
<evidence type="ECO:0000313" key="8">
    <source>
        <dbReference type="EMBL" id="RAI22998.1"/>
    </source>
</evidence>
<dbReference type="InterPro" id="IPR025399">
    <property type="entry name" value="DUF4372"/>
</dbReference>
<accession>A0A327JD83</accession>
<feature type="domain" description="DUF4372" evidence="7">
    <location>
        <begin position="3"/>
        <end position="74"/>
    </location>
</feature>
<dbReference type="OrthoDB" id="7327264at2"/>
<dbReference type="GO" id="GO:0006313">
    <property type="term" value="P:DNA transposition"/>
    <property type="evidence" value="ECO:0007669"/>
    <property type="project" value="InterPro"/>
</dbReference>
<sequence>MRHHNSVFHGLLKHVPWGLFDKLVDTHKADRRVRRLSTRDQFLALLFGQLAGATSLREIEAGLSSHAARLYHLGGRPVARTTLADANARRPAALYADLFTHMAATAGRATRRHIGDAVRILDATRIELSSLSAGWLTAVKGHRAIKLHIGYDPNLGIPLSAEITGHKTNDITPAKAEPIVPGLTYVFDLAYYDYAWWAKLDRAGCRFVSRLKTNTKLSVTAKLPVPKGGNILADRIGLLPQRMARSRRNPFADPLREVTVRIRTGKVLRLVTNDLDAPAEEIADLYRQRWQIELFFKWIKQNLKIRRFLGTSENAVRIQIFVALIAYLLLRKAHAAQNAIEAPRAFLTLVRLNLMHLRPINALNTQPKPPPTNPNQMSLDLAPI</sequence>
<evidence type="ECO:0000256" key="4">
    <source>
        <dbReference type="ARBA" id="ARBA00023172"/>
    </source>
</evidence>
<dbReference type="Pfam" id="PF14294">
    <property type="entry name" value="DUF4372"/>
    <property type="match status" value="1"/>
</dbReference>
<dbReference type="PANTHER" id="PTHR33258">
    <property type="entry name" value="TRANSPOSASE INSL FOR INSERTION SEQUENCE ELEMENT IS186A-RELATED"/>
    <property type="match status" value="1"/>
</dbReference>
<evidence type="ECO:0000256" key="1">
    <source>
        <dbReference type="ARBA" id="ARBA00010075"/>
    </source>
</evidence>
<comment type="caution">
    <text evidence="8">The sequence shown here is derived from an EMBL/GenBank/DDBJ whole genome shotgun (WGS) entry which is preliminary data.</text>
</comment>
<dbReference type="EMBL" id="NPEV01000110">
    <property type="protein sequence ID" value="RAI22998.1"/>
    <property type="molecule type" value="Genomic_DNA"/>
</dbReference>
<evidence type="ECO:0000256" key="3">
    <source>
        <dbReference type="ARBA" id="ARBA00023125"/>
    </source>
</evidence>
<keyword evidence="3" id="KW-0238">DNA-binding</keyword>
<dbReference type="InterPro" id="IPR002559">
    <property type="entry name" value="Transposase_11"/>
</dbReference>
<keyword evidence="9" id="KW-1185">Reference proteome</keyword>